<sequence length="28" mass="3136">MPLPREQNSSVITHNSMGLTRAKVRGRV</sequence>
<organism evidence="2">
    <name type="scientific">Anguilla anguilla</name>
    <name type="common">European freshwater eel</name>
    <name type="synonym">Muraena anguilla</name>
    <dbReference type="NCBI Taxonomy" id="7936"/>
    <lineage>
        <taxon>Eukaryota</taxon>
        <taxon>Metazoa</taxon>
        <taxon>Chordata</taxon>
        <taxon>Craniata</taxon>
        <taxon>Vertebrata</taxon>
        <taxon>Euteleostomi</taxon>
        <taxon>Actinopterygii</taxon>
        <taxon>Neopterygii</taxon>
        <taxon>Teleostei</taxon>
        <taxon>Anguilliformes</taxon>
        <taxon>Anguillidae</taxon>
        <taxon>Anguilla</taxon>
    </lineage>
</organism>
<reference evidence="2" key="1">
    <citation type="submission" date="2014-11" db="EMBL/GenBank/DDBJ databases">
        <authorList>
            <person name="Amaro Gonzalez C."/>
        </authorList>
    </citation>
    <scope>NUCLEOTIDE SEQUENCE</scope>
</reference>
<reference evidence="2" key="2">
    <citation type="journal article" date="2015" name="Fish Shellfish Immunol.">
        <title>Early steps in the European eel (Anguilla anguilla)-Vibrio vulnificus interaction in the gills: Role of the RtxA13 toxin.</title>
        <authorList>
            <person name="Callol A."/>
            <person name="Pajuelo D."/>
            <person name="Ebbesson L."/>
            <person name="Teles M."/>
            <person name="MacKenzie S."/>
            <person name="Amaro C."/>
        </authorList>
    </citation>
    <scope>NUCLEOTIDE SEQUENCE</scope>
</reference>
<dbReference type="AlphaFoldDB" id="A0A0E9VA49"/>
<evidence type="ECO:0000256" key="1">
    <source>
        <dbReference type="SAM" id="MobiDB-lite"/>
    </source>
</evidence>
<accession>A0A0E9VA49</accession>
<proteinExistence type="predicted"/>
<name>A0A0E9VA49_ANGAN</name>
<dbReference type="EMBL" id="GBXM01033588">
    <property type="protein sequence ID" value="JAH74989.1"/>
    <property type="molecule type" value="Transcribed_RNA"/>
</dbReference>
<feature type="region of interest" description="Disordered" evidence="1">
    <location>
        <begin position="1"/>
        <end position="28"/>
    </location>
</feature>
<evidence type="ECO:0000313" key="2">
    <source>
        <dbReference type="EMBL" id="JAH74989.1"/>
    </source>
</evidence>
<feature type="compositionally biased region" description="Polar residues" evidence="1">
    <location>
        <begin position="1"/>
        <end position="18"/>
    </location>
</feature>
<protein>
    <submittedName>
        <fullName evidence="2">Uncharacterized protein</fullName>
    </submittedName>
</protein>